<dbReference type="Pfam" id="PF06097">
    <property type="entry name" value="DUF945"/>
    <property type="match status" value="1"/>
</dbReference>
<dbReference type="InterPro" id="IPR010352">
    <property type="entry name" value="DUF945"/>
</dbReference>
<evidence type="ECO:0000313" key="2">
    <source>
        <dbReference type="EMBL" id="RZO74543.1"/>
    </source>
</evidence>
<name>A0A520RWB7_9GAMM</name>
<sequence length="444" mass="48179">MTELLVQNNKLAIGIGLGVILILAIAAAPKLIGLSLRDNTVDTLFSLIPPETRQQLAITETSFEDGWYSSSAEFQVDFTPFALDETLSGSLAFEFSHGPVILTPKGMEFGLVHATITPRFASKEITKALTQVPFELPEVTFELFAGFDQSLLLELTIAPVTITEPAASVSFEGLTGTLLANPDMSAEIQMMMGGLRATESESGMGFELASMQLASSSEQMNNLFAPSDLLLSIPSISSQSPLQFSVEGVEAQSRVRPGIDAQRQIDVYQRFNINNISSDIPIRSLSWTTEVNELQTALVSAYYDLIANFQQQMAAGSGAMPSEEDALELALLLAQNGLVFNNQVAANIYDGDNQADIRIRWLGLPQLQSMEEIEISEVIAALEVEVNVSLDLEAIMRSPAAEMVDPYVQQGYVSIDNGRLLLDVSLANSELTINGEVTPLDQFL</sequence>
<feature type="transmembrane region" description="Helical" evidence="1">
    <location>
        <begin position="12"/>
        <end position="32"/>
    </location>
</feature>
<keyword evidence="1" id="KW-1133">Transmembrane helix</keyword>
<organism evidence="2 3">
    <name type="scientific">OM182 bacterium</name>
    <dbReference type="NCBI Taxonomy" id="2510334"/>
    <lineage>
        <taxon>Bacteria</taxon>
        <taxon>Pseudomonadati</taxon>
        <taxon>Pseudomonadota</taxon>
        <taxon>Gammaproteobacteria</taxon>
        <taxon>OMG group</taxon>
        <taxon>OM182 clade</taxon>
    </lineage>
</organism>
<reference evidence="2 3" key="1">
    <citation type="submission" date="2019-02" db="EMBL/GenBank/DDBJ databases">
        <title>Prokaryotic population dynamics and viral predation in marine succession experiment using metagenomics: the confinement effect.</title>
        <authorList>
            <person name="Haro-Moreno J.M."/>
            <person name="Rodriguez-Valera F."/>
            <person name="Lopez-Perez M."/>
        </authorList>
    </citation>
    <scope>NUCLEOTIDE SEQUENCE [LARGE SCALE GENOMIC DNA]</scope>
    <source>
        <strain evidence="2">MED-G158</strain>
    </source>
</reference>
<proteinExistence type="predicted"/>
<comment type="caution">
    <text evidence="2">The sequence shown here is derived from an EMBL/GenBank/DDBJ whole genome shotgun (WGS) entry which is preliminary data.</text>
</comment>
<evidence type="ECO:0000256" key="1">
    <source>
        <dbReference type="SAM" id="Phobius"/>
    </source>
</evidence>
<dbReference type="AlphaFoldDB" id="A0A520RWB7"/>
<accession>A0A520RWB7</accession>
<protein>
    <submittedName>
        <fullName evidence="2">DUF945 family protein</fullName>
    </submittedName>
</protein>
<keyword evidence="1" id="KW-0472">Membrane</keyword>
<dbReference type="EMBL" id="SHAH01000097">
    <property type="protein sequence ID" value="RZO74543.1"/>
    <property type="molecule type" value="Genomic_DNA"/>
</dbReference>
<evidence type="ECO:0000313" key="3">
    <source>
        <dbReference type="Proteomes" id="UP000320404"/>
    </source>
</evidence>
<keyword evidence="1" id="KW-0812">Transmembrane</keyword>
<gene>
    <name evidence="2" type="ORF">EVA69_05805</name>
</gene>
<dbReference type="Proteomes" id="UP000320404">
    <property type="component" value="Unassembled WGS sequence"/>
</dbReference>